<dbReference type="InterPro" id="IPR036291">
    <property type="entry name" value="NAD(P)-bd_dom_sf"/>
</dbReference>
<keyword evidence="1" id="KW-0521">NADP</keyword>
<organism evidence="4 5">
    <name type="scientific">Nakamurella leprariae</name>
    <dbReference type="NCBI Taxonomy" id="2803911"/>
    <lineage>
        <taxon>Bacteria</taxon>
        <taxon>Bacillati</taxon>
        <taxon>Actinomycetota</taxon>
        <taxon>Actinomycetes</taxon>
        <taxon>Nakamurellales</taxon>
        <taxon>Nakamurellaceae</taxon>
        <taxon>Nakamurella</taxon>
    </lineage>
</organism>
<dbReference type="GO" id="GO:0070402">
    <property type="term" value="F:NADPH binding"/>
    <property type="evidence" value="ECO:0007669"/>
    <property type="project" value="TreeGrafter"/>
</dbReference>
<dbReference type="RefSeq" id="WP_205262546.1">
    <property type="nucleotide sequence ID" value="NZ_JAERWK010000030.1"/>
</dbReference>
<dbReference type="Gene3D" id="3.40.50.720">
    <property type="entry name" value="NAD(P)-binding Rossmann-like Domain"/>
    <property type="match status" value="1"/>
</dbReference>
<dbReference type="InterPro" id="IPR013154">
    <property type="entry name" value="ADH-like_N"/>
</dbReference>
<dbReference type="PANTHER" id="PTHR48106:SF13">
    <property type="entry name" value="QUINONE OXIDOREDUCTASE-RELATED"/>
    <property type="match status" value="1"/>
</dbReference>
<dbReference type="SUPFAM" id="SSF51735">
    <property type="entry name" value="NAD(P)-binding Rossmann-fold domains"/>
    <property type="match status" value="1"/>
</dbReference>
<dbReference type="CDD" id="cd05289">
    <property type="entry name" value="MDR_like_2"/>
    <property type="match status" value="1"/>
</dbReference>
<evidence type="ECO:0000256" key="1">
    <source>
        <dbReference type="ARBA" id="ARBA00022857"/>
    </source>
</evidence>
<dbReference type="EMBL" id="JAERWK010000030">
    <property type="protein sequence ID" value="MBM9469582.1"/>
    <property type="molecule type" value="Genomic_DNA"/>
</dbReference>
<dbReference type="InterPro" id="IPR020843">
    <property type="entry name" value="ER"/>
</dbReference>
<dbReference type="GO" id="GO:0003960">
    <property type="term" value="F:quinone reductase (NADPH) activity"/>
    <property type="evidence" value="ECO:0007669"/>
    <property type="project" value="TreeGrafter"/>
</dbReference>
<keyword evidence="2" id="KW-0560">Oxidoreductase</keyword>
<keyword evidence="5" id="KW-1185">Reference proteome</keyword>
<dbReference type="AlphaFoldDB" id="A0A938YJT0"/>
<gene>
    <name evidence="4" type="ORF">JL106_20045</name>
</gene>
<dbReference type="InterPro" id="IPR011032">
    <property type="entry name" value="GroES-like_sf"/>
</dbReference>
<dbReference type="SUPFAM" id="SSF50129">
    <property type="entry name" value="GroES-like"/>
    <property type="match status" value="1"/>
</dbReference>
<accession>A0A938YJT0</accession>
<dbReference type="Pfam" id="PF08240">
    <property type="entry name" value="ADH_N"/>
    <property type="match status" value="1"/>
</dbReference>
<sequence>MPIAITYDRFGDPDVLTVTEVPVPEPEPGQVRVKVAATGVNPADWKLRRGLLGGEPPTEPRITGIDFAGTIDAFGGQVDGFTGGERVVGQSPTGAAAEYVTIDPGALVVVPDQVDLITAAAIPVAGEAAIRALRLSGVQRGDTLLVHAATGGVGSFLTQLAVADGVTVVGTTSDANADFLRSLGATAVAYGEGWEERVREVAITGVDAVVDVAGTGVIDGSLGLVKPGGRVVSLADAGATAAGAVYSDGSEAGFERALVEAVAAVATGTVEVPVIKTFPLVGTAEAQRFSETGHVRGKIVITVP</sequence>
<evidence type="ECO:0000313" key="5">
    <source>
        <dbReference type="Proteomes" id="UP000663792"/>
    </source>
</evidence>
<feature type="domain" description="Enoyl reductase (ER)" evidence="3">
    <location>
        <begin position="11"/>
        <end position="301"/>
    </location>
</feature>
<evidence type="ECO:0000256" key="2">
    <source>
        <dbReference type="ARBA" id="ARBA00023002"/>
    </source>
</evidence>
<dbReference type="Gene3D" id="3.90.180.10">
    <property type="entry name" value="Medium-chain alcohol dehydrogenases, catalytic domain"/>
    <property type="match status" value="1"/>
</dbReference>
<proteinExistence type="predicted"/>
<name>A0A938YJT0_9ACTN</name>
<dbReference type="Proteomes" id="UP000663792">
    <property type="component" value="Unassembled WGS sequence"/>
</dbReference>
<dbReference type="PANTHER" id="PTHR48106">
    <property type="entry name" value="QUINONE OXIDOREDUCTASE PIG3-RELATED"/>
    <property type="match status" value="1"/>
</dbReference>
<evidence type="ECO:0000259" key="3">
    <source>
        <dbReference type="SMART" id="SM00829"/>
    </source>
</evidence>
<evidence type="ECO:0000313" key="4">
    <source>
        <dbReference type="EMBL" id="MBM9469582.1"/>
    </source>
</evidence>
<dbReference type="GO" id="GO:0005829">
    <property type="term" value="C:cytosol"/>
    <property type="evidence" value="ECO:0007669"/>
    <property type="project" value="TreeGrafter"/>
</dbReference>
<reference evidence="4" key="1">
    <citation type="submission" date="2021-01" db="EMBL/GenBank/DDBJ databases">
        <title>YIM 132084 draft genome.</title>
        <authorList>
            <person name="An D."/>
        </authorList>
    </citation>
    <scope>NUCLEOTIDE SEQUENCE</scope>
    <source>
        <strain evidence="4">YIM 132084</strain>
    </source>
</reference>
<dbReference type="SMART" id="SM00829">
    <property type="entry name" value="PKS_ER"/>
    <property type="match status" value="1"/>
</dbReference>
<comment type="caution">
    <text evidence="4">The sequence shown here is derived from an EMBL/GenBank/DDBJ whole genome shotgun (WGS) entry which is preliminary data.</text>
</comment>
<dbReference type="Pfam" id="PF13602">
    <property type="entry name" value="ADH_zinc_N_2"/>
    <property type="match status" value="1"/>
</dbReference>
<protein>
    <submittedName>
        <fullName evidence="4">NADP-dependent oxidoreductase</fullName>
    </submittedName>
</protein>
<dbReference type="GO" id="GO:0035925">
    <property type="term" value="F:mRNA 3'-UTR AU-rich region binding"/>
    <property type="evidence" value="ECO:0007669"/>
    <property type="project" value="TreeGrafter"/>
</dbReference>